<gene>
    <name evidence="1" type="ORF">H0185_23105</name>
</gene>
<name>A0ABS7KBI8_9BACI</name>
<comment type="caution">
    <text evidence="1">The sequence shown here is derived from an EMBL/GenBank/DDBJ whole genome shotgun (WGS) entry which is preliminary data.</text>
</comment>
<evidence type="ECO:0000313" key="1">
    <source>
        <dbReference type="EMBL" id="MBY0099634.1"/>
    </source>
</evidence>
<protein>
    <recommendedName>
        <fullName evidence="3">Fur-regulated basic protein FbpA</fullName>
    </recommendedName>
</protein>
<organism evidence="1 2">
    <name type="scientific">Mesobacillus maritimus</name>
    <dbReference type="NCBI Taxonomy" id="1643336"/>
    <lineage>
        <taxon>Bacteria</taxon>
        <taxon>Bacillati</taxon>
        <taxon>Bacillota</taxon>
        <taxon>Bacilli</taxon>
        <taxon>Bacillales</taxon>
        <taxon>Bacillaceae</taxon>
        <taxon>Mesobacillus</taxon>
    </lineage>
</organism>
<proteinExistence type="predicted"/>
<evidence type="ECO:0000313" key="2">
    <source>
        <dbReference type="Proteomes" id="UP000769780"/>
    </source>
</evidence>
<sequence length="47" mass="5553">MSLSPRIKKKILQYSLISKAVGIIDEDEYNQILRNLASEEQHFFEKE</sequence>
<dbReference type="EMBL" id="JACWFH010000040">
    <property type="protein sequence ID" value="MBY0099634.1"/>
    <property type="molecule type" value="Genomic_DNA"/>
</dbReference>
<reference evidence="1 2" key="1">
    <citation type="submission" date="2020-07" db="EMBL/GenBank/DDBJ databases">
        <title>Fungal Genomes of the International Space Station.</title>
        <authorList>
            <person name="Seuylemezian A."/>
            <person name="Singh N.K."/>
            <person name="Wood J."/>
            <person name="Venkateswaran K."/>
        </authorList>
    </citation>
    <scope>NUCLEOTIDE SEQUENCE [LARGE SCALE GENOMIC DNA]</scope>
    <source>
        <strain evidence="1 2">PL-B2</strain>
    </source>
</reference>
<accession>A0ABS7KBI8</accession>
<dbReference type="Proteomes" id="UP000769780">
    <property type="component" value="Unassembled WGS sequence"/>
</dbReference>
<dbReference type="RefSeq" id="WP_221875927.1">
    <property type="nucleotide sequence ID" value="NZ_JACWFH010000040.1"/>
</dbReference>
<evidence type="ECO:0008006" key="3">
    <source>
        <dbReference type="Google" id="ProtNLM"/>
    </source>
</evidence>
<keyword evidence="2" id="KW-1185">Reference proteome</keyword>